<dbReference type="PANTHER" id="PTHR38451">
    <property type="entry name" value="TRNA (ADENINE(22)-N(1))-METHYLTRANSFERASE"/>
    <property type="match status" value="1"/>
</dbReference>
<reference evidence="2 3" key="1">
    <citation type="submission" date="2020-08" db="EMBL/GenBank/DDBJ databases">
        <title>Cohnella phylogeny.</title>
        <authorList>
            <person name="Dunlap C."/>
        </authorList>
    </citation>
    <scope>NUCLEOTIDE SEQUENCE [LARGE SCALE GENOMIC DNA]</scope>
    <source>
        <strain evidence="2 3">DSM 25239</strain>
    </source>
</reference>
<dbReference type="AlphaFoldDB" id="A0A841U723"/>
<gene>
    <name evidence="2" type="ORF">H7B90_29060</name>
</gene>
<protein>
    <submittedName>
        <fullName evidence="2">SAM-dependent methyltransferase</fullName>
    </submittedName>
</protein>
<comment type="caution">
    <text evidence="2">The sequence shown here is derived from an EMBL/GenBank/DDBJ whole genome shotgun (WGS) entry which is preliminary data.</text>
</comment>
<keyword evidence="2" id="KW-0489">Methyltransferase</keyword>
<dbReference type="Proteomes" id="UP000553776">
    <property type="component" value="Unassembled WGS sequence"/>
</dbReference>
<name>A0A841U723_9BACL</name>
<keyword evidence="3" id="KW-1185">Reference proteome</keyword>
<dbReference type="InterPro" id="IPR029063">
    <property type="entry name" value="SAM-dependent_MTases_sf"/>
</dbReference>
<organism evidence="2 3">
    <name type="scientific">Cohnella xylanilytica</name>
    <dbReference type="NCBI Taxonomy" id="557555"/>
    <lineage>
        <taxon>Bacteria</taxon>
        <taxon>Bacillati</taxon>
        <taxon>Bacillota</taxon>
        <taxon>Bacilli</taxon>
        <taxon>Bacillales</taxon>
        <taxon>Paenibacillaceae</taxon>
        <taxon>Cohnella</taxon>
    </lineage>
</organism>
<feature type="coiled-coil region" evidence="1">
    <location>
        <begin position="237"/>
        <end position="264"/>
    </location>
</feature>
<evidence type="ECO:0000256" key="1">
    <source>
        <dbReference type="SAM" id="Coils"/>
    </source>
</evidence>
<dbReference type="EMBL" id="JACJVR010000128">
    <property type="protein sequence ID" value="MBB6695452.1"/>
    <property type="molecule type" value="Genomic_DNA"/>
</dbReference>
<sequence>MTDTKRYEEADVKLSDRLSALAECVPEGARFADIGTDHALLPVHLARSGKVPFAVAGDVHKGPVEAARRQVAAAGLTGKVSVRHGDGLTVLEPGEVDAVCIAGMGGSLMVRLLEAAGARLDAVHTLILSPHVAEDQVRHWLIERSYVLDRERLVEEDGETYTILRAVRAGKEEADRRNAELYDSGLLAPCVPAIARPLLELMGPLLLRGADGAFGRKWEAEIAKREHILGQLRRSTAEEAARKASEWEETIRTLKEVLACWRAERRSSN</sequence>
<keyword evidence="1" id="KW-0175">Coiled coil</keyword>
<accession>A0A841U723</accession>
<dbReference type="Gene3D" id="3.40.50.150">
    <property type="entry name" value="Vaccinia Virus protein VP39"/>
    <property type="match status" value="1"/>
</dbReference>
<dbReference type="GO" id="GO:0160105">
    <property type="term" value="F:tRNA (adenine(22)-N1)-methyltransferase activity"/>
    <property type="evidence" value="ECO:0007669"/>
    <property type="project" value="InterPro"/>
</dbReference>
<evidence type="ECO:0000313" key="2">
    <source>
        <dbReference type="EMBL" id="MBB6695452.1"/>
    </source>
</evidence>
<evidence type="ECO:0000313" key="3">
    <source>
        <dbReference type="Proteomes" id="UP000553776"/>
    </source>
</evidence>
<proteinExistence type="predicted"/>
<keyword evidence="2" id="KW-0808">Transferase</keyword>
<dbReference type="Pfam" id="PF12847">
    <property type="entry name" value="Methyltransf_18"/>
    <property type="match status" value="1"/>
</dbReference>
<dbReference type="SUPFAM" id="SSF53335">
    <property type="entry name" value="S-adenosyl-L-methionine-dependent methyltransferases"/>
    <property type="match status" value="1"/>
</dbReference>
<dbReference type="InterPro" id="IPR006901">
    <property type="entry name" value="TrmK"/>
</dbReference>
<dbReference type="PIRSF" id="PIRSF018637">
    <property type="entry name" value="TrmK"/>
    <property type="match status" value="1"/>
</dbReference>
<dbReference type="RefSeq" id="WP_185139402.1">
    <property type="nucleotide sequence ID" value="NZ_JACJVR010000128.1"/>
</dbReference>
<dbReference type="GO" id="GO:0032259">
    <property type="term" value="P:methylation"/>
    <property type="evidence" value="ECO:0007669"/>
    <property type="project" value="UniProtKB-KW"/>
</dbReference>
<dbReference type="PANTHER" id="PTHR38451:SF1">
    <property type="entry name" value="TRNA (ADENINE(22)-N(1))-METHYLTRANSFERASE"/>
    <property type="match status" value="1"/>
</dbReference>
<dbReference type="Gene3D" id="1.10.287.1890">
    <property type="match status" value="1"/>
</dbReference>